<evidence type="ECO:0000313" key="2">
    <source>
        <dbReference type="Proteomes" id="UP000231086"/>
    </source>
</evidence>
<protein>
    <submittedName>
        <fullName evidence="1">Uncharacterized protein</fullName>
    </submittedName>
</protein>
<proteinExistence type="predicted"/>
<dbReference type="AlphaFoldDB" id="A0A2M8KIV7"/>
<name>A0A2M8KIV7_9BACT</name>
<sequence>MCSFAFSLIEVSNRLLLVGISDDFKKMLPWRSWWRAWRLARRLGVKTRAIREACRRPIGCAKQVPSRFDRAIDKLAKDKSFYQEICAPIGVMDARENDQYIALFTA</sequence>
<evidence type="ECO:0000313" key="1">
    <source>
        <dbReference type="EMBL" id="PJE59844.1"/>
    </source>
</evidence>
<dbReference type="Proteomes" id="UP000231086">
    <property type="component" value="Unassembled WGS sequence"/>
</dbReference>
<organism evidence="1 2">
    <name type="scientific">Candidatus Portnoybacteria bacterium CG10_big_fil_rev_8_21_14_0_10_44_7</name>
    <dbReference type="NCBI Taxonomy" id="1974816"/>
    <lineage>
        <taxon>Bacteria</taxon>
        <taxon>Candidatus Portnoyibacteriota</taxon>
    </lineage>
</organism>
<comment type="caution">
    <text evidence="1">The sequence shown here is derived from an EMBL/GenBank/DDBJ whole genome shotgun (WGS) entry which is preliminary data.</text>
</comment>
<accession>A0A2M8KIV7</accession>
<gene>
    <name evidence="1" type="ORF">COU85_01395</name>
</gene>
<reference evidence="2" key="1">
    <citation type="submission" date="2017-09" db="EMBL/GenBank/DDBJ databases">
        <title>Depth-based differentiation of microbial function through sediment-hosted aquifers and enrichment of novel symbionts in the deep terrestrial subsurface.</title>
        <authorList>
            <person name="Probst A.J."/>
            <person name="Ladd B."/>
            <person name="Jarett J.K."/>
            <person name="Geller-Mcgrath D.E."/>
            <person name="Sieber C.M.K."/>
            <person name="Emerson J.B."/>
            <person name="Anantharaman K."/>
            <person name="Thomas B.C."/>
            <person name="Malmstrom R."/>
            <person name="Stieglmeier M."/>
            <person name="Klingl A."/>
            <person name="Woyke T."/>
            <person name="Ryan C.M."/>
            <person name="Banfield J.F."/>
        </authorList>
    </citation>
    <scope>NUCLEOTIDE SEQUENCE [LARGE SCALE GENOMIC DNA]</scope>
</reference>
<dbReference type="EMBL" id="PFEA01000027">
    <property type="protein sequence ID" value="PJE59844.1"/>
    <property type="molecule type" value="Genomic_DNA"/>
</dbReference>